<proteinExistence type="predicted"/>
<name>A0A382CV60_9ZZZZ</name>
<organism evidence="1">
    <name type="scientific">marine metagenome</name>
    <dbReference type="NCBI Taxonomy" id="408172"/>
    <lineage>
        <taxon>unclassified sequences</taxon>
        <taxon>metagenomes</taxon>
        <taxon>ecological metagenomes</taxon>
    </lineage>
</organism>
<protein>
    <recommendedName>
        <fullName evidence="2">SGNH domain-containing protein</fullName>
    </recommendedName>
</protein>
<evidence type="ECO:0000313" key="1">
    <source>
        <dbReference type="EMBL" id="SVB29411.1"/>
    </source>
</evidence>
<reference evidence="1" key="1">
    <citation type="submission" date="2018-05" db="EMBL/GenBank/DDBJ databases">
        <authorList>
            <person name="Lanie J.A."/>
            <person name="Ng W.-L."/>
            <person name="Kazmierczak K.M."/>
            <person name="Andrzejewski T.M."/>
            <person name="Davidsen T.M."/>
            <person name="Wayne K.J."/>
            <person name="Tettelin H."/>
            <person name="Glass J.I."/>
            <person name="Rusch D."/>
            <person name="Podicherti R."/>
            <person name="Tsui H.-C.T."/>
            <person name="Winkler M.E."/>
        </authorList>
    </citation>
    <scope>NUCLEOTIDE SEQUENCE</scope>
</reference>
<gene>
    <name evidence="1" type="ORF">METZ01_LOCUS182265</name>
</gene>
<dbReference type="EMBL" id="UINC01036049">
    <property type="protein sequence ID" value="SVB29411.1"/>
    <property type="molecule type" value="Genomic_DNA"/>
</dbReference>
<sequence>VVLTGDSITDQISPYLKWILGRFADVERRHFAGTALCDWFADRGGDLGFENLEEWSPHVYVVDHGGNALTPCMADADGRPLRGEAYEEKYLADSERLVDLAARTESRVLFVDQPVSRGDLVSGTHPVFRTMPERHPGGNVRFLSTWASVSPGGRFLQSAPCEAVEPGCIDGMGELRSPPPYGHLEALGAWRYAKAIVEEFVAAGWVDATIVDLSDRAMP</sequence>
<dbReference type="AlphaFoldDB" id="A0A382CV60"/>
<feature type="non-terminal residue" evidence="1">
    <location>
        <position position="1"/>
    </location>
</feature>
<evidence type="ECO:0008006" key="2">
    <source>
        <dbReference type="Google" id="ProtNLM"/>
    </source>
</evidence>
<accession>A0A382CV60</accession>